<gene>
    <name evidence="7" type="ORF">pdam_00004969</name>
</gene>
<dbReference type="Proteomes" id="UP000275408">
    <property type="component" value="Unassembled WGS sequence"/>
</dbReference>
<dbReference type="GO" id="GO:0005794">
    <property type="term" value="C:Golgi apparatus"/>
    <property type="evidence" value="ECO:0007669"/>
    <property type="project" value="TreeGrafter"/>
</dbReference>
<accession>A0A3M6UVU5</accession>
<feature type="transmembrane region" description="Helical" evidence="6">
    <location>
        <begin position="12"/>
        <end position="30"/>
    </location>
</feature>
<keyword evidence="3 5" id="KW-0808">Transferase</keyword>
<keyword evidence="6" id="KW-0472">Membrane</keyword>
<dbReference type="Gene3D" id="3.40.50.300">
    <property type="entry name" value="P-loop containing nucleotide triphosphate hydrolases"/>
    <property type="match status" value="1"/>
</dbReference>
<evidence type="ECO:0000256" key="3">
    <source>
        <dbReference type="ARBA" id="ARBA00022679"/>
    </source>
</evidence>
<dbReference type="AlphaFoldDB" id="A0A3M6UVU5"/>
<dbReference type="InterPro" id="IPR026634">
    <property type="entry name" value="TPST-like"/>
</dbReference>
<dbReference type="EMBL" id="RCHS01000623">
    <property type="protein sequence ID" value="RMX57737.1"/>
    <property type="molecule type" value="Genomic_DNA"/>
</dbReference>
<dbReference type="GO" id="GO:0008476">
    <property type="term" value="F:protein-tyrosine sulfotransferase activity"/>
    <property type="evidence" value="ECO:0007669"/>
    <property type="project" value="UniProtKB-EC"/>
</dbReference>
<protein>
    <recommendedName>
        <fullName evidence="2 5">Protein-tyrosine sulfotransferase</fullName>
        <ecNumber evidence="2 5">2.8.2.20</ecNumber>
    </recommendedName>
</protein>
<dbReference type="EC" id="2.8.2.20" evidence="2 5"/>
<organism evidence="7 8">
    <name type="scientific">Pocillopora damicornis</name>
    <name type="common">Cauliflower coral</name>
    <name type="synonym">Millepora damicornis</name>
    <dbReference type="NCBI Taxonomy" id="46731"/>
    <lineage>
        <taxon>Eukaryota</taxon>
        <taxon>Metazoa</taxon>
        <taxon>Cnidaria</taxon>
        <taxon>Anthozoa</taxon>
        <taxon>Hexacorallia</taxon>
        <taxon>Scleractinia</taxon>
        <taxon>Astrocoeniina</taxon>
        <taxon>Pocilloporidae</taxon>
        <taxon>Pocillopora</taxon>
    </lineage>
</organism>
<evidence type="ECO:0000256" key="2">
    <source>
        <dbReference type="ARBA" id="ARBA00013262"/>
    </source>
</evidence>
<sequence>MFPRFPPLHHTVFIAACWVGMSVLVILWHFELTGKTGSDRSDTYLRSIQKRALEHTSQEQNNVNNDGAMKLTEEVTSKNEMYDRVNTLLLFVGYSRSRHSLVSSLLDAHPHMIVADESYALRKWVQQPAWKTEKSRYEFFDTMLGNSARSVKRGRRSRVANGSAANFQIFGYRIPDQWQGTYDRYIQVIGDKTAWDTAVMLRLLGTRAIYEMKEKLGVNIKFIHVVRNPFDNIATFVLRHKDIQARTADPNVKINASEILDEKIKLYNNWAEGTFVAHKSFPEDFLSVVSMDVVKRPAESLRKMCHFLQVTCSESYIQDCAAIVDPVPSITRHRIMWTEKQINRVYATMRAFPVLFEGFTFEDV</sequence>
<name>A0A3M6UVU5_POCDA</name>
<proteinExistence type="inferred from homology"/>
<evidence type="ECO:0000313" key="8">
    <source>
        <dbReference type="Proteomes" id="UP000275408"/>
    </source>
</evidence>
<dbReference type="PANTHER" id="PTHR12788:SF8">
    <property type="entry name" value="PROTEIN-TYROSINE SULFOTRANSFERASE"/>
    <property type="match status" value="1"/>
</dbReference>
<keyword evidence="6" id="KW-1133">Transmembrane helix</keyword>
<evidence type="ECO:0000256" key="6">
    <source>
        <dbReference type="SAM" id="Phobius"/>
    </source>
</evidence>
<dbReference type="PROSITE" id="PS51257">
    <property type="entry name" value="PROKAR_LIPOPROTEIN"/>
    <property type="match status" value="1"/>
</dbReference>
<evidence type="ECO:0000313" key="7">
    <source>
        <dbReference type="EMBL" id="RMX57737.1"/>
    </source>
</evidence>
<comment type="catalytic activity">
    <reaction evidence="4 5">
        <text>L-tyrosyl-[protein] + 3'-phosphoadenylyl sulfate = O-sulfo-L-tyrosine-[protein] + adenosine 3',5'-bisphosphate + H(+)</text>
        <dbReference type="Rhea" id="RHEA:16801"/>
        <dbReference type="Rhea" id="RHEA-COMP:10136"/>
        <dbReference type="Rhea" id="RHEA-COMP:11688"/>
        <dbReference type="ChEBI" id="CHEBI:15378"/>
        <dbReference type="ChEBI" id="CHEBI:46858"/>
        <dbReference type="ChEBI" id="CHEBI:58339"/>
        <dbReference type="ChEBI" id="CHEBI:58343"/>
        <dbReference type="ChEBI" id="CHEBI:65286"/>
        <dbReference type="EC" id="2.8.2.20"/>
    </reaction>
</comment>
<dbReference type="InterPro" id="IPR027417">
    <property type="entry name" value="P-loop_NTPase"/>
</dbReference>
<comment type="function">
    <text evidence="5">Catalyzes the O-sulfation of tyrosine residues within acidic motifs of polypeptides, using 3'-phosphoadenylyl sulfate (PAPS) as cosubstrate.</text>
</comment>
<dbReference type="SUPFAM" id="SSF52540">
    <property type="entry name" value="P-loop containing nucleoside triphosphate hydrolases"/>
    <property type="match status" value="1"/>
</dbReference>
<keyword evidence="6" id="KW-0812">Transmembrane</keyword>
<comment type="caution">
    <text evidence="7">The sequence shown here is derived from an EMBL/GenBank/DDBJ whole genome shotgun (WGS) entry which is preliminary data.</text>
</comment>
<evidence type="ECO:0000256" key="1">
    <source>
        <dbReference type="ARBA" id="ARBA00009988"/>
    </source>
</evidence>
<reference evidence="7 8" key="1">
    <citation type="journal article" date="2018" name="Sci. Rep.">
        <title>Comparative analysis of the Pocillopora damicornis genome highlights role of immune system in coral evolution.</title>
        <authorList>
            <person name="Cunning R."/>
            <person name="Bay R.A."/>
            <person name="Gillette P."/>
            <person name="Baker A.C."/>
            <person name="Traylor-Knowles N."/>
        </authorList>
    </citation>
    <scope>NUCLEOTIDE SEQUENCE [LARGE SCALE GENOMIC DNA]</scope>
    <source>
        <strain evidence="7">RSMAS</strain>
        <tissue evidence="7">Whole animal</tissue>
    </source>
</reference>
<evidence type="ECO:0000256" key="5">
    <source>
        <dbReference type="RuleBase" id="RU365018"/>
    </source>
</evidence>
<dbReference type="PANTHER" id="PTHR12788">
    <property type="entry name" value="PROTEIN-TYROSINE SULFOTRANSFERASE 2"/>
    <property type="match status" value="1"/>
</dbReference>
<dbReference type="OrthoDB" id="6020239at2759"/>
<keyword evidence="8" id="KW-1185">Reference proteome</keyword>
<comment type="similarity">
    <text evidence="1 5">Belongs to the protein sulfotransferase family.</text>
</comment>
<evidence type="ECO:0000256" key="4">
    <source>
        <dbReference type="ARBA" id="ARBA00048460"/>
    </source>
</evidence>